<dbReference type="Gene3D" id="3.40.50.1110">
    <property type="entry name" value="SGNH hydrolase"/>
    <property type="match status" value="1"/>
</dbReference>
<name>A0A4Z1E7Q6_9MICO</name>
<organism evidence="3 4">
    <name type="scientific">Serinibacter arcticus</name>
    <dbReference type="NCBI Taxonomy" id="1655435"/>
    <lineage>
        <taxon>Bacteria</taxon>
        <taxon>Bacillati</taxon>
        <taxon>Actinomycetota</taxon>
        <taxon>Actinomycetes</taxon>
        <taxon>Micrococcales</taxon>
        <taxon>Beutenbergiaceae</taxon>
        <taxon>Serinibacter</taxon>
    </lineage>
</organism>
<dbReference type="Pfam" id="PF13472">
    <property type="entry name" value="Lipase_GDSL_2"/>
    <property type="match status" value="1"/>
</dbReference>
<keyword evidence="4" id="KW-1185">Reference proteome</keyword>
<evidence type="ECO:0000313" key="3">
    <source>
        <dbReference type="EMBL" id="TGO06523.1"/>
    </source>
</evidence>
<dbReference type="SUPFAM" id="SSF52266">
    <property type="entry name" value="SGNH hydrolase"/>
    <property type="match status" value="1"/>
</dbReference>
<dbReference type="InterPro" id="IPR036514">
    <property type="entry name" value="SGNH_hydro_sf"/>
</dbReference>
<feature type="domain" description="SGNH hydrolase-type esterase" evidence="2">
    <location>
        <begin position="248"/>
        <end position="400"/>
    </location>
</feature>
<dbReference type="EMBL" id="RHPJ01000001">
    <property type="protein sequence ID" value="TGO06523.1"/>
    <property type="molecule type" value="Genomic_DNA"/>
</dbReference>
<protein>
    <recommendedName>
        <fullName evidence="2">SGNH hydrolase-type esterase domain-containing protein</fullName>
    </recommendedName>
</protein>
<dbReference type="InterPro" id="IPR013207">
    <property type="entry name" value="LGFP"/>
</dbReference>
<gene>
    <name evidence="3" type="ORF">SERN_0715</name>
</gene>
<dbReference type="Proteomes" id="UP000297318">
    <property type="component" value="Unassembled WGS sequence"/>
</dbReference>
<reference evidence="3 4" key="1">
    <citation type="submission" date="2018-11" db="EMBL/GenBank/DDBJ databases">
        <title>Complete genome sequencing of the Actinobacteria Serinibacter sp. K3-2.</title>
        <authorList>
            <person name="Rakitin A.L."/>
            <person name="Beletsky A.V."/>
            <person name="Mardanov A.V."/>
            <person name="Ravin N.V."/>
            <person name="Gromova A.S."/>
            <person name="Filippova S.N."/>
            <person name="Gal'Chenko V.F."/>
        </authorList>
    </citation>
    <scope>NUCLEOTIDE SEQUENCE [LARGE SCALE GENOMIC DNA]</scope>
    <source>
        <strain evidence="3 4">K3-2</strain>
    </source>
</reference>
<sequence>MLAAVVGSGTVSAPASAASAPSLESRADTLRVLAADWEIPWDPALHVWRTLARAAALQTREPGTVRWSRAGSGLVVRAELWPAYRDHGAEAGPLGPPTRNESATTGGWVQPFEGGRLYRSRSQHTVAATTPGAIVDRWDALGGPDSSLGLPVVDKTAVGGGYAQEFTGGVLVWGPRTGAVTVDHPTYRAWQQDPTALGWPVRDVAPDGSGTTTVFEKGTTQTRDGVVHSGETVDASAAVVLCDSQCGGDGWTERGAREVGFGTVVERAYGGIGYVATGPWGFSMTEAVESGRVLLPAGDPGVVIVTLGGNDSAVGTGDAEIVEGVRRLTAAVRLRYPTSPIVVDGVMSRTGADHERRREVDALITAEALRMGLATVSVAGWGDGVEYTDGVHLTPAGQAAAGRRYGPALRAALGL</sequence>
<dbReference type="Pfam" id="PF08310">
    <property type="entry name" value="LGFP"/>
    <property type="match status" value="2"/>
</dbReference>
<accession>A0A4Z1E7Q6</accession>
<evidence type="ECO:0000259" key="2">
    <source>
        <dbReference type="Pfam" id="PF13472"/>
    </source>
</evidence>
<proteinExistence type="predicted"/>
<comment type="caution">
    <text evidence="3">The sequence shown here is derived from an EMBL/GenBank/DDBJ whole genome shotgun (WGS) entry which is preliminary data.</text>
</comment>
<dbReference type="InterPro" id="IPR013830">
    <property type="entry name" value="SGNH_hydro"/>
</dbReference>
<evidence type="ECO:0000256" key="1">
    <source>
        <dbReference type="SAM" id="MobiDB-lite"/>
    </source>
</evidence>
<dbReference type="AlphaFoldDB" id="A0A4Z1E7Q6"/>
<feature type="region of interest" description="Disordered" evidence="1">
    <location>
        <begin position="1"/>
        <end position="20"/>
    </location>
</feature>
<evidence type="ECO:0000313" key="4">
    <source>
        <dbReference type="Proteomes" id="UP000297318"/>
    </source>
</evidence>